<comment type="subunit">
    <text evidence="3">The glycine cleavage system is composed of four proteins: P, T, L and H.</text>
</comment>
<comment type="caution">
    <text evidence="6">The sequence shown here is derived from an EMBL/GenBank/DDBJ whole genome shotgun (WGS) entry which is preliminary data.</text>
</comment>
<dbReference type="EMBL" id="PHFL01000049">
    <property type="protein sequence ID" value="RFM24088.1"/>
    <property type="molecule type" value="Genomic_DNA"/>
</dbReference>
<evidence type="ECO:0000256" key="4">
    <source>
        <dbReference type="PIRSR" id="PIRSR617453-50"/>
    </source>
</evidence>
<dbReference type="InterPro" id="IPR003016">
    <property type="entry name" value="2-oxoA_DH_lipoyl-BS"/>
</dbReference>
<dbReference type="InterPro" id="IPR011053">
    <property type="entry name" value="Single_hybrid_motif"/>
</dbReference>
<dbReference type="Proteomes" id="UP000266389">
    <property type="component" value="Unassembled WGS sequence"/>
</dbReference>
<dbReference type="GO" id="GO:0019464">
    <property type="term" value="P:glycine decarboxylation via glycine cleavage system"/>
    <property type="evidence" value="ECO:0007669"/>
    <property type="project" value="UniProtKB-UniRule"/>
</dbReference>
<keyword evidence="2 3" id="KW-0450">Lipoyl</keyword>
<evidence type="ECO:0000256" key="1">
    <source>
        <dbReference type="ARBA" id="ARBA00009249"/>
    </source>
</evidence>
<dbReference type="GO" id="GO:0005960">
    <property type="term" value="C:glycine cleavage complex"/>
    <property type="evidence" value="ECO:0007669"/>
    <property type="project" value="InterPro"/>
</dbReference>
<comment type="cofactor">
    <cofactor evidence="3">
        <name>(R)-lipoate</name>
        <dbReference type="ChEBI" id="CHEBI:83088"/>
    </cofactor>
    <text evidence="3">Binds 1 lipoyl cofactor covalently.</text>
</comment>
<feature type="domain" description="Lipoyl-binding" evidence="5">
    <location>
        <begin position="23"/>
        <end position="104"/>
    </location>
</feature>
<dbReference type="PANTHER" id="PTHR11715">
    <property type="entry name" value="GLYCINE CLEAVAGE SYSTEM H PROTEIN"/>
    <property type="match status" value="1"/>
</dbReference>
<dbReference type="Pfam" id="PF01597">
    <property type="entry name" value="GCV_H"/>
    <property type="match status" value="1"/>
</dbReference>
<dbReference type="InterPro" id="IPR002930">
    <property type="entry name" value="GCV_H"/>
</dbReference>
<dbReference type="NCBIfam" id="NF002270">
    <property type="entry name" value="PRK01202.1"/>
    <property type="match status" value="1"/>
</dbReference>
<dbReference type="AlphaFoldDB" id="A0A395M1J4"/>
<organism evidence="6 8">
    <name type="scientific">Candidatus Thermochlorobacter aerophilus</name>
    <dbReference type="NCBI Taxonomy" id="1868324"/>
    <lineage>
        <taxon>Bacteria</taxon>
        <taxon>Pseudomonadati</taxon>
        <taxon>Chlorobiota</taxon>
        <taxon>Chlorobiia</taxon>
        <taxon>Chlorobiales</taxon>
        <taxon>Candidatus Thermochlorobacteriaceae</taxon>
        <taxon>Candidatus Thermochlorobacter</taxon>
    </lineage>
</organism>
<dbReference type="PANTHER" id="PTHR11715:SF3">
    <property type="entry name" value="GLYCINE CLEAVAGE SYSTEM H PROTEIN-RELATED"/>
    <property type="match status" value="1"/>
</dbReference>
<dbReference type="PROSITE" id="PS50968">
    <property type="entry name" value="BIOTINYL_LIPOYL"/>
    <property type="match status" value="1"/>
</dbReference>
<evidence type="ECO:0000313" key="8">
    <source>
        <dbReference type="Proteomes" id="UP000266389"/>
    </source>
</evidence>
<dbReference type="GO" id="GO:0005829">
    <property type="term" value="C:cytosol"/>
    <property type="evidence" value="ECO:0007669"/>
    <property type="project" value="TreeGrafter"/>
</dbReference>
<dbReference type="EMBL" id="PHFL01000002">
    <property type="protein sequence ID" value="RFM25446.1"/>
    <property type="molecule type" value="Genomic_DNA"/>
</dbReference>
<reference evidence="6" key="2">
    <citation type="submission" date="2017-08" db="EMBL/GenBank/DDBJ databases">
        <authorList>
            <person name="de Groot N.N."/>
        </authorList>
    </citation>
    <scope>NUCLEOTIDE SEQUENCE</scope>
    <source>
        <strain evidence="6">OS</strain>
    </source>
</reference>
<dbReference type="HAMAP" id="MF_00272">
    <property type="entry name" value="GcvH"/>
    <property type="match status" value="1"/>
</dbReference>
<evidence type="ECO:0000256" key="2">
    <source>
        <dbReference type="ARBA" id="ARBA00022823"/>
    </source>
</evidence>
<gene>
    <name evidence="3 6" type="primary">gcvH</name>
    <name evidence="7" type="ORF">D0433_00715</name>
    <name evidence="6" type="ORF">D0433_08155</name>
</gene>
<reference evidence="6 8" key="1">
    <citation type="journal article" date="2011" name="ISME J.">
        <title>Community ecology of hot spring cyanobacterial mats: predominant populations and their functional potential.</title>
        <authorList>
            <person name="Klatt C.G."/>
            <person name="Wood J.M."/>
            <person name="Rusch D.B."/>
            <person name="Bateson M.M."/>
            <person name="Hamamura N."/>
            <person name="Heidelberg J.F."/>
            <person name="Grossman A.R."/>
            <person name="Bhaya D."/>
            <person name="Cohan F.M."/>
            <person name="Kuhl M."/>
            <person name="Bryant D.A."/>
            <person name="Ward D.M."/>
        </authorList>
    </citation>
    <scope>NUCLEOTIDE SEQUENCE [LARGE SCALE GENOMIC DNA]</scope>
    <source>
        <strain evidence="6">OS</strain>
    </source>
</reference>
<dbReference type="PROSITE" id="PS00189">
    <property type="entry name" value="LIPOYL"/>
    <property type="match status" value="1"/>
</dbReference>
<comment type="similarity">
    <text evidence="1 3">Belongs to the GcvH family.</text>
</comment>
<dbReference type="InterPro" id="IPR033753">
    <property type="entry name" value="GCV_H/Fam206"/>
</dbReference>
<evidence type="ECO:0000256" key="3">
    <source>
        <dbReference type="HAMAP-Rule" id="MF_00272"/>
    </source>
</evidence>
<accession>A0A395M1J4</accession>
<dbReference type="InterPro" id="IPR000089">
    <property type="entry name" value="Biotin_lipoyl"/>
</dbReference>
<evidence type="ECO:0000259" key="5">
    <source>
        <dbReference type="PROSITE" id="PS50968"/>
    </source>
</evidence>
<protein>
    <recommendedName>
        <fullName evidence="3">Glycine cleavage system H protein</fullName>
    </recommendedName>
</protein>
<evidence type="ECO:0000313" key="6">
    <source>
        <dbReference type="EMBL" id="RFM24088.1"/>
    </source>
</evidence>
<dbReference type="GO" id="GO:0009249">
    <property type="term" value="P:protein lipoylation"/>
    <property type="evidence" value="ECO:0007669"/>
    <property type="project" value="TreeGrafter"/>
</dbReference>
<name>A0A395M1J4_9BACT</name>
<feature type="modified residue" description="N6-lipoyllysine" evidence="3 4">
    <location>
        <position position="64"/>
    </location>
</feature>
<dbReference type="Gene3D" id="2.40.50.100">
    <property type="match status" value="1"/>
</dbReference>
<dbReference type="CDD" id="cd06848">
    <property type="entry name" value="GCS_H"/>
    <property type="match status" value="1"/>
</dbReference>
<dbReference type="InterPro" id="IPR017453">
    <property type="entry name" value="GCV_H_sub"/>
</dbReference>
<dbReference type="SUPFAM" id="SSF51230">
    <property type="entry name" value="Single hybrid motif"/>
    <property type="match status" value="1"/>
</dbReference>
<dbReference type="NCBIfam" id="TIGR00527">
    <property type="entry name" value="gcvH"/>
    <property type="match status" value="1"/>
</dbReference>
<comment type="function">
    <text evidence="3">The glycine cleavage system catalyzes the degradation of glycine. The H protein shuttles the methylamine group of glycine from the P protein to the T protein.</text>
</comment>
<sequence length="126" mass="13982">MDFPETLRYTKEHEWIYLEKDDIAVVGITDFAQSELGDIVFVDLKEVGTVLKANDIFGTVEAVKTVSDLFLPVDGEIVAHNPALKDASLVNKSPYGDGWMIKLKVANPADIEKLMTASEYRAHIGK</sequence>
<evidence type="ECO:0000313" key="7">
    <source>
        <dbReference type="EMBL" id="RFM25446.1"/>
    </source>
</evidence>
<proteinExistence type="inferred from homology"/>